<dbReference type="PROSITE" id="PS51029">
    <property type="entry name" value="MADF"/>
    <property type="match status" value="1"/>
</dbReference>
<dbReference type="SMART" id="SM00595">
    <property type="entry name" value="MADF"/>
    <property type="match status" value="1"/>
</dbReference>
<evidence type="ECO:0000313" key="2">
    <source>
        <dbReference type="EMBL" id="KAK7068178.1"/>
    </source>
</evidence>
<proteinExistence type="predicted"/>
<evidence type="ECO:0000313" key="3">
    <source>
        <dbReference type="Proteomes" id="UP001381693"/>
    </source>
</evidence>
<feature type="non-terminal residue" evidence="2">
    <location>
        <position position="112"/>
    </location>
</feature>
<reference evidence="2 3" key="1">
    <citation type="submission" date="2023-11" db="EMBL/GenBank/DDBJ databases">
        <title>Halocaridina rubra genome assembly.</title>
        <authorList>
            <person name="Smith C."/>
        </authorList>
    </citation>
    <scope>NUCLEOTIDE SEQUENCE [LARGE SCALE GENOMIC DNA]</scope>
    <source>
        <strain evidence="2">EP-1</strain>
        <tissue evidence="2">Whole</tissue>
    </source>
</reference>
<dbReference type="Pfam" id="PF10545">
    <property type="entry name" value="MADF_DNA_bdg"/>
    <property type="match status" value="1"/>
</dbReference>
<organism evidence="2 3">
    <name type="scientific">Halocaridina rubra</name>
    <name type="common">Hawaiian red shrimp</name>
    <dbReference type="NCBI Taxonomy" id="373956"/>
    <lineage>
        <taxon>Eukaryota</taxon>
        <taxon>Metazoa</taxon>
        <taxon>Ecdysozoa</taxon>
        <taxon>Arthropoda</taxon>
        <taxon>Crustacea</taxon>
        <taxon>Multicrustacea</taxon>
        <taxon>Malacostraca</taxon>
        <taxon>Eumalacostraca</taxon>
        <taxon>Eucarida</taxon>
        <taxon>Decapoda</taxon>
        <taxon>Pleocyemata</taxon>
        <taxon>Caridea</taxon>
        <taxon>Atyoidea</taxon>
        <taxon>Atyidae</taxon>
        <taxon>Halocaridina</taxon>
    </lineage>
</organism>
<accession>A0AAN8WTJ0</accession>
<protein>
    <recommendedName>
        <fullName evidence="1">MADF domain-containing protein</fullName>
    </recommendedName>
</protein>
<dbReference type="AlphaFoldDB" id="A0AAN8WTJ0"/>
<dbReference type="PANTHER" id="PTHR21505:SF15">
    <property type="entry name" value="RE18252P"/>
    <property type="match status" value="1"/>
</dbReference>
<sequence>MEWTRDQTTLVIDLYRSHPALWDATCTDYKNKIQKADAWRDISAAMGVERAEVERKMRTVLAQFRRELKKIKDSKSDDGAVDVYKTSWFAFDSLSFLNNTTTPHETDEAELQ</sequence>
<keyword evidence="3" id="KW-1185">Reference proteome</keyword>
<dbReference type="EMBL" id="JAXCGZ010017390">
    <property type="protein sequence ID" value="KAK7068178.1"/>
    <property type="molecule type" value="Genomic_DNA"/>
</dbReference>
<comment type="caution">
    <text evidence="2">The sequence shown here is derived from an EMBL/GenBank/DDBJ whole genome shotgun (WGS) entry which is preliminary data.</text>
</comment>
<evidence type="ECO:0000259" key="1">
    <source>
        <dbReference type="PROSITE" id="PS51029"/>
    </source>
</evidence>
<gene>
    <name evidence="2" type="ORF">SK128_025789</name>
</gene>
<dbReference type="InterPro" id="IPR006578">
    <property type="entry name" value="MADF-dom"/>
</dbReference>
<dbReference type="PANTHER" id="PTHR21505">
    <property type="entry name" value="MADF DOMAIN-CONTAINING PROTEIN-RELATED"/>
    <property type="match status" value="1"/>
</dbReference>
<feature type="domain" description="MADF" evidence="1">
    <location>
        <begin position="10"/>
        <end position="102"/>
    </location>
</feature>
<dbReference type="Proteomes" id="UP001381693">
    <property type="component" value="Unassembled WGS sequence"/>
</dbReference>
<name>A0AAN8WTJ0_HALRR</name>